<protein>
    <submittedName>
        <fullName evidence="2">Uncharacterized protein</fullName>
    </submittedName>
</protein>
<evidence type="ECO:0000313" key="2">
    <source>
        <dbReference type="EMBL" id="JAD95646.1"/>
    </source>
</evidence>
<proteinExistence type="predicted"/>
<feature type="region of interest" description="Disordered" evidence="1">
    <location>
        <begin position="1"/>
        <end position="28"/>
    </location>
</feature>
<reference evidence="2" key="2">
    <citation type="journal article" date="2015" name="Data Brief">
        <title>Shoot transcriptome of the giant reed, Arundo donax.</title>
        <authorList>
            <person name="Barrero R.A."/>
            <person name="Guerrero F.D."/>
            <person name="Moolhuijzen P."/>
            <person name="Goolsby J.A."/>
            <person name="Tidwell J."/>
            <person name="Bellgard S.E."/>
            <person name="Bellgard M.I."/>
        </authorList>
    </citation>
    <scope>NUCLEOTIDE SEQUENCE</scope>
    <source>
        <tissue evidence="2">Shoot tissue taken approximately 20 cm above the soil surface</tissue>
    </source>
</reference>
<sequence>MDVAHADDCAGSGLRSSHLAGVRGFPLR</sequence>
<accession>A0A0A9E6G8</accession>
<dbReference type="EMBL" id="GBRH01202249">
    <property type="protein sequence ID" value="JAD95646.1"/>
    <property type="molecule type" value="Transcribed_RNA"/>
</dbReference>
<evidence type="ECO:0000256" key="1">
    <source>
        <dbReference type="SAM" id="MobiDB-lite"/>
    </source>
</evidence>
<organism evidence="2">
    <name type="scientific">Arundo donax</name>
    <name type="common">Giant reed</name>
    <name type="synonym">Donax arundinaceus</name>
    <dbReference type="NCBI Taxonomy" id="35708"/>
    <lineage>
        <taxon>Eukaryota</taxon>
        <taxon>Viridiplantae</taxon>
        <taxon>Streptophyta</taxon>
        <taxon>Embryophyta</taxon>
        <taxon>Tracheophyta</taxon>
        <taxon>Spermatophyta</taxon>
        <taxon>Magnoliopsida</taxon>
        <taxon>Liliopsida</taxon>
        <taxon>Poales</taxon>
        <taxon>Poaceae</taxon>
        <taxon>PACMAD clade</taxon>
        <taxon>Arundinoideae</taxon>
        <taxon>Arundineae</taxon>
        <taxon>Arundo</taxon>
    </lineage>
</organism>
<name>A0A0A9E6G8_ARUDO</name>
<dbReference type="AlphaFoldDB" id="A0A0A9E6G8"/>
<reference evidence="2" key="1">
    <citation type="submission" date="2014-09" db="EMBL/GenBank/DDBJ databases">
        <authorList>
            <person name="Magalhaes I.L.F."/>
            <person name="Oliveira U."/>
            <person name="Santos F.R."/>
            <person name="Vidigal T.H.D.A."/>
            <person name="Brescovit A.D."/>
            <person name="Santos A.J."/>
        </authorList>
    </citation>
    <scope>NUCLEOTIDE SEQUENCE</scope>
    <source>
        <tissue evidence="2">Shoot tissue taken approximately 20 cm above the soil surface</tissue>
    </source>
</reference>